<dbReference type="Proteomes" id="UP000595841">
    <property type="component" value="Chromosome"/>
</dbReference>
<dbReference type="EMBL" id="CP068595">
    <property type="protein sequence ID" value="QQZ60837.1"/>
    <property type="molecule type" value="Genomic_DNA"/>
</dbReference>
<keyword evidence="1" id="KW-0732">Signal</keyword>
<sequence length="140" mass="15069">MRILKVLTVLSLLTLILSSAVSAAATDVNLPYTVLDTDGISIVPAGEGRVILNNKFEEKYDTASGWKSELFGSQLYVKDESAHFWSLYDLTGKSILSNQPAPPASGHEAHFIGLDTTTREASFAIFSSSGHISVITLPVK</sequence>
<proteinExistence type="predicted"/>
<reference evidence="2 3" key="1">
    <citation type="submission" date="2021-01" db="EMBL/GenBank/DDBJ databases">
        <title>Whole genome sequence of Paenibacillus sonchi LMG 24727 for comparative genomics.</title>
        <authorList>
            <person name="Lee G."/>
            <person name="Kim M.-J."/>
            <person name="Lim K."/>
            <person name="Shin J.-H."/>
        </authorList>
    </citation>
    <scope>NUCLEOTIDE SEQUENCE [LARGE SCALE GENOMIC DNA]</scope>
    <source>
        <strain evidence="2 3">LMG 24727</strain>
    </source>
</reference>
<evidence type="ECO:0000313" key="3">
    <source>
        <dbReference type="Proteomes" id="UP000595841"/>
    </source>
</evidence>
<accession>A0A974SCG5</accession>
<organism evidence="2 3">
    <name type="scientific">Paenibacillus sonchi</name>
    <dbReference type="NCBI Taxonomy" id="373687"/>
    <lineage>
        <taxon>Bacteria</taxon>
        <taxon>Bacillati</taxon>
        <taxon>Bacillota</taxon>
        <taxon>Bacilli</taxon>
        <taxon>Bacillales</taxon>
        <taxon>Paenibacillaceae</taxon>
        <taxon>Paenibacillus</taxon>
        <taxon>Paenibacillus sonchi group</taxon>
    </lineage>
</organism>
<name>A0A974SCG5_9BACL</name>
<feature type="chain" id="PRO_5039066627" evidence="1">
    <location>
        <begin position="24"/>
        <end position="140"/>
    </location>
</feature>
<feature type="signal peptide" evidence="1">
    <location>
        <begin position="1"/>
        <end position="23"/>
    </location>
</feature>
<dbReference type="RefSeq" id="WP_039835046.1">
    <property type="nucleotide sequence ID" value="NZ_CP068595.1"/>
</dbReference>
<evidence type="ECO:0000313" key="2">
    <source>
        <dbReference type="EMBL" id="QQZ60837.1"/>
    </source>
</evidence>
<gene>
    <name evidence="2" type="ORF">JI735_31055</name>
</gene>
<dbReference type="KEGG" id="pson:JI735_31055"/>
<dbReference type="AlphaFoldDB" id="A0A974SCG5"/>
<keyword evidence="3" id="KW-1185">Reference proteome</keyword>
<protein>
    <submittedName>
        <fullName evidence="2">Uncharacterized protein</fullName>
    </submittedName>
</protein>
<evidence type="ECO:0000256" key="1">
    <source>
        <dbReference type="SAM" id="SignalP"/>
    </source>
</evidence>